<dbReference type="EMBL" id="JAWZYT010002976">
    <property type="protein sequence ID" value="KAK4300849.1"/>
    <property type="molecule type" value="Genomic_DNA"/>
</dbReference>
<comment type="caution">
    <text evidence="2">The sequence shown here is derived from an EMBL/GenBank/DDBJ whole genome shotgun (WGS) entry which is preliminary data.</text>
</comment>
<dbReference type="Proteomes" id="UP001292094">
    <property type="component" value="Unassembled WGS sequence"/>
</dbReference>
<proteinExistence type="predicted"/>
<evidence type="ECO:0000313" key="3">
    <source>
        <dbReference type="Proteomes" id="UP001292094"/>
    </source>
</evidence>
<reference evidence="2" key="1">
    <citation type="submission" date="2023-11" db="EMBL/GenBank/DDBJ databases">
        <title>Genome assemblies of two species of porcelain crab, Petrolisthes cinctipes and Petrolisthes manimaculis (Anomura: Porcellanidae).</title>
        <authorList>
            <person name="Angst P."/>
        </authorList>
    </citation>
    <scope>NUCLEOTIDE SEQUENCE</scope>
    <source>
        <strain evidence="2">PB745_02</strain>
        <tissue evidence="2">Gill</tissue>
    </source>
</reference>
<dbReference type="AlphaFoldDB" id="A0AAE1P2J4"/>
<evidence type="ECO:0000256" key="1">
    <source>
        <dbReference type="SAM" id="MobiDB-lite"/>
    </source>
</evidence>
<feature type="region of interest" description="Disordered" evidence="1">
    <location>
        <begin position="54"/>
        <end position="74"/>
    </location>
</feature>
<accession>A0AAE1P2J4</accession>
<evidence type="ECO:0000313" key="2">
    <source>
        <dbReference type="EMBL" id="KAK4300849.1"/>
    </source>
</evidence>
<protein>
    <submittedName>
        <fullName evidence="2">Uncharacterized protein</fullName>
    </submittedName>
</protein>
<organism evidence="2 3">
    <name type="scientific">Petrolisthes manimaculis</name>
    <dbReference type="NCBI Taxonomy" id="1843537"/>
    <lineage>
        <taxon>Eukaryota</taxon>
        <taxon>Metazoa</taxon>
        <taxon>Ecdysozoa</taxon>
        <taxon>Arthropoda</taxon>
        <taxon>Crustacea</taxon>
        <taxon>Multicrustacea</taxon>
        <taxon>Malacostraca</taxon>
        <taxon>Eumalacostraca</taxon>
        <taxon>Eucarida</taxon>
        <taxon>Decapoda</taxon>
        <taxon>Pleocyemata</taxon>
        <taxon>Anomura</taxon>
        <taxon>Galatheoidea</taxon>
        <taxon>Porcellanidae</taxon>
        <taxon>Petrolisthes</taxon>
    </lineage>
</organism>
<sequence>MHQNSCEGKMETLQPWPSPWREFLEGVRHHCYTPVVLNPWVTIGSPREFGKVETDDQQVNKLQAPSQTHDTCGG</sequence>
<gene>
    <name evidence="2" type="ORF">Pmani_026978</name>
</gene>
<feature type="compositionally biased region" description="Polar residues" evidence="1">
    <location>
        <begin position="57"/>
        <end position="74"/>
    </location>
</feature>
<keyword evidence="3" id="KW-1185">Reference proteome</keyword>
<name>A0AAE1P2J4_9EUCA</name>